<organism evidence="10 11">
    <name type="scientific">Pelomonas nitida</name>
    <dbReference type="NCBI Taxonomy" id="3299027"/>
    <lineage>
        <taxon>Bacteria</taxon>
        <taxon>Pseudomonadati</taxon>
        <taxon>Pseudomonadota</taxon>
        <taxon>Betaproteobacteria</taxon>
        <taxon>Burkholderiales</taxon>
        <taxon>Sphaerotilaceae</taxon>
        <taxon>Roseateles</taxon>
    </lineage>
</organism>
<dbReference type="InterPro" id="IPR040255">
    <property type="entry name" value="Non-specific_endonuclease"/>
</dbReference>
<dbReference type="Gene3D" id="3.40.570.10">
    <property type="entry name" value="Extracellular Endonuclease, subunit A"/>
    <property type="match status" value="1"/>
</dbReference>
<name>A0ABW7GCG4_9BURK</name>
<dbReference type="SUPFAM" id="SSF54060">
    <property type="entry name" value="His-Me finger endonucleases"/>
    <property type="match status" value="1"/>
</dbReference>
<keyword evidence="11" id="KW-1185">Reference proteome</keyword>
<dbReference type="SMART" id="SM00892">
    <property type="entry name" value="Endonuclease_NS"/>
    <property type="match status" value="1"/>
</dbReference>
<evidence type="ECO:0000256" key="4">
    <source>
        <dbReference type="ARBA" id="ARBA00022801"/>
    </source>
</evidence>
<dbReference type="Pfam" id="PF13365">
    <property type="entry name" value="Trypsin_2"/>
    <property type="match status" value="1"/>
</dbReference>
<dbReference type="RefSeq" id="WP_394491812.1">
    <property type="nucleotide sequence ID" value="NZ_JBIGIA010000026.1"/>
</dbReference>
<dbReference type="InterPro" id="IPR043504">
    <property type="entry name" value="Peptidase_S1_PA_chymotrypsin"/>
</dbReference>
<keyword evidence="3" id="KW-0732">Signal</keyword>
<feature type="domain" description="ENPP1-3/EXOG-like endonuclease/phosphodiesterase" evidence="8">
    <location>
        <begin position="490"/>
        <end position="733"/>
    </location>
</feature>
<protein>
    <recommendedName>
        <fullName evidence="6">Serine protease</fullName>
        <ecNumber evidence="6">3.4.21.-</ecNumber>
    </recommendedName>
</protein>
<evidence type="ECO:0000259" key="9">
    <source>
        <dbReference type="SMART" id="SM00892"/>
    </source>
</evidence>
<feature type="domain" description="DNA/RNA non-specific endonuclease/pyrophosphatase/phosphodiesterase" evidence="9">
    <location>
        <begin position="489"/>
        <end position="733"/>
    </location>
</feature>
<accession>A0ABW7GCG4</accession>
<evidence type="ECO:0000313" key="10">
    <source>
        <dbReference type="EMBL" id="MFG6459623.1"/>
    </source>
</evidence>
<dbReference type="Proteomes" id="UP001606305">
    <property type="component" value="Unassembled WGS sequence"/>
</dbReference>
<evidence type="ECO:0000256" key="6">
    <source>
        <dbReference type="RuleBase" id="RU004296"/>
    </source>
</evidence>
<keyword evidence="2 6" id="KW-0645">Protease</keyword>
<dbReference type="InterPro" id="IPR020821">
    <property type="entry name" value="ENPP1-3/EXOG-like_nuc-like"/>
</dbReference>
<keyword evidence="10" id="KW-0255">Endonuclease</keyword>
<evidence type="ECO:0000256" key="1">
    <source>
        <dbReference type="ARBA" id="ARBA00008764"/>
    </source>
</evidence>
<dbReference type="Pfam" id="PF01223">
    <property type="entry name" value="Endonuclease_NS"/>
    <property type="match status" value="1"/>
</dbReference>
<keyword evidence="4 6" id="KW-0378">Hydrolase</keyword>
<evidence type="ECO:0000313" key="11">
    <source>
        <dbReference type="Proteomes" id="UP001606305"/>
    </source>
</evidence>
<keyword evidence="5 6" id="KW-0720">Serine protease</keyword>
<dbReference type="SMART" id="SM00477">
    <property type="entry name" value="NUC"/>
    <property type="match status" value="1"/>
</dbReference>
<evidence type="ECO:0000256" key="2">
    <source>
        <dbReference type="ARBA" id="ARBA00022670"/>
    </source>
</evidence>
<dbReference type="Gene3D" id="2.40.10.10">
    <property type="entry name" value="Trypsin-like serine proteases"/>
    <property type="match status" value="2"/>
</dbReference>
<dbReference type="SUPFAM" id="SSF50494">
    <property type="entry name" value="Trypsin-like serine proteases"/>
    <property type="match status" value="1"/>
</dbReference>
<feature type="region of interest" description="Disordered" evidence="7">
    <location>
        <begin position="26"/>
        <end position="45"/>
    </location>
</feature>
<evidence type="ECO:0000256" key="3">
    <source>
        <dbReference type="ARBA" id="ARBA00022729"/>
    </source>
</evidence>
<dbReference type="PANTHER" id="PTHR13966:SF5">
    <property type="entry name" value="ENDONUCLEASE G, MITOCHONDRIAL"/>
    <property type="match status" value="1"/>
</dbReference>
<evidence type="ECO:0000256" key="5">
    <source>
        <dbReference type="ARBA" id="ARBA00022825"/>
    </source>
</evidence>
<dbReference type="InterPro" id="IPR044925">
    <property type="entry name" value="His-Me_finger_sf"/>
</dbReference>
<evidence type="ECO:0000256" key="7">
    <source>
        <dbReference type="SAM" id="MobiDB-lite"/>
    </source>
</evidence>
<comment type="similarity">
    <text evidence="1 6">Belongs to the peptidase S1B family.</text>
</comment>
<dbReference type="InterPro" id="IPR044929">
    <property type="entry name" value="DNA/RNA_non-sp_Endonuclease_sf"/>
</dbReference>
<dbReference type="EMBL" id="JBIGIA010000026">
    <property type="protein sequence ID" value="MFG6459623.1"/>
    <property type="molecule type" value="Genomic_DNA"/>
</dbReference>
<evidence type="ECO:0000259" key="8">
    <source>
        <dbReference type="SMART" id="SM00477"/>
    </source>
</evidence>
<gene>
    <name evidence="10" type="ORF">ACG00X_22540</name>
</gene>
<proteinExistence type="inferred from homology"/>
<dbReference type="PANTHER" id="PTHR13966">
    <property type="entry name" value="ENDONUCLEASE RELATED"/>
    <property type="match status" value="1"/>
</dbReference>
<dbReference type="PRINTS" id="PR00839">
    <property type="entry name" value="V8PROTEASE"/>
</dbReference>
<dbReference type="InterPro" id="IPR001604">
    <property type="entry name" value="Endo_G_ENPP1-like_dom"/>
</dbReference>
<dbReference type="InterPro" id="IPR009003">
    <property type="entry name" value="Peptidase_S1_PA"/>
</dbReference>
<dbReference type="GO" id="GO:0004519">
    <property type="term" value="F:endonuclease activity"/>
    <property type="evidence" value="ECO:0007669"/>
    <property type="project" value="UniProtKB-KW"/>
</dbReference>
<reference evidence="10 11" key="1">
    <citation type="submission" date="2024-09" db="EMBL/GenBank/DDBJ databases">
        <title>Novel species of the genus Pelomonas and Roseateles isolated from streams.</title>
        <authorList>
            <person name="Lu H."/>
        </authorList>
    </citation>
    <scope>NUCLEOTIDE SEQUENCE [LARGE SCALE GENOMIC DNA]</scope>
    <source>
        <strain evidence="10 11">BYS96W</strain>
    </source>
</reference>
<dbReference type="EC" id="3.4.21.-" evidence="6"/>
<sequence>MGIVAGEIAAARRALLNDAAKRWHRRQQERDAGLGKVEQFGPGAADPPLRQMQFAVRQANKARLGVPSFAERVIGTRDFTAFSPSVLATAAAGTVARITDLPGANHEAQGLATGILLPGGLLLTNYHVFPSGTYAVECAANFGYARDDRGINAGSYFELDPTGFFHANETFDFALVAVKATGMKGESLDALGATQLIEATGKVLVGMGLNIVQHPQGGPRQFAVRNNRLLDILGEGYLHYETDTEPGSSGSKVTNTDWELVALHHSGVPRMKDGRLLRTDGSTWNEQRDDESSIAWVANEGIRVSRIVDELKKVQLGDARMQARLDGLLAAAADPFEASGLAGLADLTAATAATVPTAVPPLAVPASLAIPGSTAMSAGQVFNFSGPVTLHVYAPAASGPAVAAAPAVTPDAAAVVGAEKTLVFDGDYAARRGYDPKFLGVRIGLPKVVDARQDELYTVADYRQFFDEYRNVPELDLTGLAATSPLELKYHHYSLVLNKQLRMCMWTASNCDYRSVQRQDRRKRSELGGENWRADPRVPQALQLLNDDVYGPGKRIDRGHIVRREDNCWGAAGLPTDYANADTYHYTNCTPQHEAFNQENPSNKQDASLYKNGQKGIWGQFEGDLAQAIEDGGGQAVLFAGPVLADLFDPVTVAGQAIRIPKKFWKVVVVMDGPKKTANLKSYGYLFSQSDVVKKYGFGFEGVALPAFNRQRISLAELSALTGVQLAPNVVAAEQPMP</sequence>
<keyword evidence="10" id="KW-0540">Nuclease</keyword>
<dbReference type="InterPro" id="IPR008256">
    <property type="entry name" value="Peptidase_S1B"/>
</dbReference>
<comment type="caution">
    <text evidence="10">The sequence shown here is derived from an EMBL/GenBank/DDBJ whole genome shotgun (WGS) entry which is preliminary data.</text>
</comment>